<dbReference type="EMBL" id="RFFG01000019">
    <property type="protein sequence ID" value="RMI44353.1"/>
    <property type="molecule type" value="Genomic_DNA"/>
</dbReference>
<evidence type="ECO:0000313" key="6">
    <source>
        <dbReference type="Proteomes" id="UP000282674"/>
    </source>
</evidence>
<name>A0A3M2M669_9ACTN</name>
<dbReference type="Proteomes" id="UP000282674">
    <property type="component" value="Unassembled WGS sequence"/>
</dbReference>
<dbReference type="InterPro" id="IPR029479">
    <property type="entry name" value="Nitroreductase"/>
</dbReference>
<dbReference type="Pfam" id="PF00881">
    <property type="entry name" value="Nitroreductase"/>
    <property type="match status" value="2"/>
</dbReference>
<gene>
    <name evidence="5" type="ORF">EBO15_13235</name>
</gene>
<dbReference type="InterPro" id="IPR050627">
    <property type="entry name" value="Nitroreductase/BluB"/>
</dbReference>
<dbReference type="SUPFAM" id="SSF55469">
    <property type="entry name" value="FMN-dependent nitroreductase-like"/>
    <property type="match status" value="1"/>
</dbReference>
<evidence type="ECO:0000256" key="2">
    <source>
        <dbReference type="ARBA" id="ARBA00022643"/>
    </source>
</evidence>
<evidence type="ECO:0000313" key="5">
    <source>
        <dbReference type="EMBL" id="RMI44353.1"/>
    </source>
</evidence>
<evidence type="ECO:0000256" key="3">
    <source>
        <dbReference type="ARBA" id="ARBA00023002"/>
    </source>
</evidence>
<dbReference type="InterPro" id="IPR000415">
    <property type="entry name" value="Nitroreductase-like"/>
</dbReference>
<reference evidence="5 6" key="1">
    <citation type="submission" date="2018-10" db="EMBL/GenBank/DDBJ databases">
        <title>Isolation from soil.</title>
        <authorList>
            <person name="Hu J."/>
        </authorList>
    </citation>
    <scope>NUCLEOTIDE SEQUENCE [LARGE SCALE GENOMIC DNA]</scope>
    <source>
        <strain evidence="5 6">NEAU-Ht49</strain>
    </source>
</reference>
<feature type="domain" description="Nitroreductase" evidence="4">
    <location>
        <begin position="22"/>
        <end position="69"/>
    </location>
</feature>
<keyword evidence="1" id="KW-0285">Flavoprotein</keyword>
<keyword evidence="2" id="KW-0288">FMN</keyword>
<dbReference type="RefSeq" id="WP_122194662.1">
    <property type="nucleotide sequence ID" value="NZ_JBHSKC010000004.1"/>
</dbReference>
<evidence type="ECO:0000256" key="1">
    <source>
        <dbReference type="ARBA" id="ARBA00022630"/>
    </source>
</evidence>
<dbReference type="Gene3D" id="3.40.109.10">
    <property type="entry name" value="NADH Oxidase"/>
    <property type="match status" value="1"/>
</dbReference>
<organism evidence="5 6">
    <name type="scientific">Actinomadura harenae</name>
    <dbReference type="NCBI Taxonomy" id="2483351"/>
    <lineage>
        <taxon>Bacteria</taxon>
        <taxon>Bacillati</taxon>
        <taxon>Actinomycetota</taxon>
        <taxon>Actinomycetes</taxon>
        <taxon>Streptosporangiales</taxon>
        <taxon>Thermomonosporaceae</taxon>
        <taxon>Actinomadura</taxon>
    </lineage>
</organism>
<dbReference type="GO" id="GO:0016491">
    <property type="term" value="F:oxidoreductase activity"/>
    <property type="evidence" value="ECO:0007669"/>
    <property type="project" value="UniProtKB-KW"/>
</dbReference>
<dbReference type="PANTHER" id="PTHR23026">
    <property type="entry name" value="NADPH NITROREDUCTASE"/>
    <property type="match status" value="1"/>
</dbReference>
<proteinExistence type="predicted"/>
<dbReference type="PANTHER" id="PTHR23026:SF90">
    <property type="entry name" value="IODOTYROSINE DEIODINASE 1"/>
    <property type="match status" value="1"/>
</dbReference>
<protein>
    <submittedName>
        <fullName evidence="5">Nitroreductase family protein</fullName>
    </submittedName>
</protein>
<evidence type="ECO:0000259" key="4">
    <source>
        <dbReference type="Pfam" id="PF00881"/>
    </source>
</evidence>
<sequence>MAEQIQGDPPREAPEGVKLLLTRTAVRQFTDQPVADDLVTLMTEAMVAAPSASNRQAWAFVVVRDPRTLRLVRAFAPGIIAPPTMIVAACFDRPRATLDGGEGADEGLLCLAMAVQNLLLSAHALGLGGCPVASFREEPIRLILGLPAHIEPVLLVPVGHPARRNPHAARRDANEVIHHECWNGS</sequence>
<dbReference type="AlphaFoldDB" id="A0A3M2M669"/>
<comment type="caution">
    <text evidence="5">The sequence shown here is derived from an EMBL/GenBank/DDBJ whole genome shotgun (WGS) entry which is preliminary data.</text>
</comment>
<keyword evidence="6" id="KW-1185">Reference proteome</keyword>
<accession>A0A3M2M669</accession>
<feature type="domain" description="Nitroreductase" evidence="4">
    <location>
        <begin position="82"/>
        <end position="160"/>
    </location>
</feature>
<keyword evidence="3" id="KW-0560">Oxidoreductase</keyword>
<dbReference type="OrthoDB" id="9798230at2"/>